<feature type="region of interest" description="Disordered" evidence="1">
    <location>
        <begin position="813"/>
        <end position="939"/>
    </location>
</feature>
<proteinExistence type="predicted"/>
<sequence length="939" mass="103231">VNSRQADGATPESRAAIHAMVMSSKTCSAVDPKSKKRCEGSPIVRPWTDNYGNVNYFVGCSGWSKKFKDSHTRESIPSNVDAGLLAKCLKREKLAEGTAKDTPQCGTIISPRIGRKKRECNFAHIVNGKRVHANILKHDCPTKLTIFTPVDQRIPWALVIFPGRLAHSHPVPPLNKVTEDIKASFVKAVEVHGPVGATLSKVVNAPASKLILGDQANLLNNRKKRDIILHWKREKFPAGRGMPGVLALYLEEQKLPVEERYIHSFIQKDDFTMIVTGLKLLVEFLLVVLSFEADFTFKRVQEPTNVNLNEWEMVVFIKGAQRAATILRVYMNKHDTASYTAMFDEVRNVVFRLTGHPLAMKRFEKEGTLLAVNVDMEVAQVKGIAASLYKTLDRLHSGIDAKSPDDLPPFFLKFCHVHGKRGINDFRPRLDPKTYNHMLTYMDHIKSDEDLAKFDEFIHSIKCNNHHDILNWWAQKKSISWIIPCTVRALSRMDLDDWDATPNHTNTGEGQHAWTNRITGTGLRVVDAIVGAREADLTALKEIQQAIGTGLLQNTQNELVHRESRNATRRHNRAEKTKAADAAKNEQAELQLEIADNQAKSKALKARMKELKSGSTSSGAVPKTRKVPAEESSSSSGRAKSGKTRKTKTATKPNTKGKKAEVKSSDSTDLRELSESEDSELLDLGHIFQSPDASNCDKNAEASHDENANTPHNEPGPVALVQDPFDEAPEMAVDPIAPVTIDNFFDGVDWSIVQSMQGGPSEHSVLDPSLLNLTSFDASSFGFGFSGNSAHVSSFASNLMSTTDFGSWDIGFNSGFPSEGPPSSPPHGQFLPLPPPSASSPVQLPSSPLPLQSGGTEPASGTHFATEVVPAKRGERDQADLSCILQPDAKRQRKLSSRALGIGESALMASAAERAEEVAKEKPKSKSRRGRKPNSKPAK</sequence>
<keyword evidence="3" id="KW-1185">Reference proteome</keyword>
<comment type="caution">
    <text evidence="2">The sequence shown here is derived from an EMBL/GenBank/DDBJ whole genome shotgun (WGS) entry which is preliminary data.</text>
</comment>
<feature type="compositionally biased region" description="Basic residues" evidence="1">
    <location>
        <begin position="925"/>
        <end position="939"/>
    </location>
</feature>
<reference evidence="2 3" key="1">
    <citation type="submission" date="2024-02" db="EMBL/GenBank/DDBJ databases">
        <title>A draft genome for the cacao thread blight pathogen Marasmius crinis-equi.</title>
        <authorList>
            <person name="Cohen S.P."/>
            <person name="Baruah I.K."/>
            <person name="Amoako-Attah I."/>
            <person name="Bukari Y."/>
            <person name="Meinhardt L.W."/>
            <person name="Bailey B.A."/>
        </authorList>
    </citation>
    <scope>NUCLEOTIDE SEQUENCE [LARGE SCALE GENOMIC DNA]</scope>
    <source>
        <strain evidence="2 3">GH-76</strain>
    </source>
</reference>
<feature type="region of interest" description="Disordered" evidence="1">
    <location>
        <begin position="558"/>
        <end position="585"/>
    </location>
</feature>
<evidence type="ECO:0000313" key="3">
    <source>
        <dbReference type="Proteomes" id="UP001465976"/>
    </source>
</evidence>
<feature type="compositionally biased region" description="Low complexity" evidence="1">
    <location>
        <begin position="839"/>
        <end position="853"/>
    </location>
</feature>
<feature type="compositionally biased region" description="Basic and acidic residues" evidence="1">
    <location>
        <begin position="913"/>
        <end position="924"/>
    </location>
</feature>
<feature type="region of interest" description="Disordered" evidence="1">
    <location>
        <begin position="605"/>
        <end position="716"/>
    </location>
</feature>
<protein>
    <submittedName>
        <fullName evidence="2">Uncharacterized protein</fullName>
    </submittedName>
</protein>
<feature type="non-terminal residue" evidence="2">
    <location>
        <position position="1"/>
    </location>
</feature>
<evidence type="ECO:0000256" key="1">
    <source>
        <dbReference type="SAM" id="MobiDB-lite"/>
    </source>
</evidence>
<evidence type="ECO:0000313" key="2">
    <source>
        <dbReference type="EMBL" id="KAL0565924.1"/>
    </source>
</evidence>
<feature type="compositionally biased region" description="Basic and acidic residues" evidence="1">
    <location>
        <begin position="870"/>
        <end position="879"/>
    </location>
</feature>
<name>A0ABR3ESN1_9AGAR</name>
<dbReference type="Proteomes" id="UP001465976">
    <property type="component" value="Unassembled WGS sequence"/>
</dbReference>
<dbReference type="EMBL" id="JBAHYK010002069">
    <property type="protein sequence ID" value="KAL0565924.1"/>
    <property type="molecule type" value="Genomic_DNA"/>
</dbReference>
<organism evidence="2 3">
    <name type="scientific">Marasmius crinis-equi</name>
    <dbReference type="NCBI Taxonomy" id="585013"/>
    <lineage>
        <taxon>Eukaryota</taxon>
        <taxon>Fungi</taxon>
        <taxon>Dikarya</taxon>
        <taxon>Basidiomycota</taxon>
        <taxon>Agaricomycotina</taxon>
        <taxon>Agaricomycetes</taxon>
        <taxon>Agaricomycetidae</taxon>
        <taxon>Agaricales</taxon>
        <taxon>Marasmiineae</taxon>
        <taxon>Marasmiaceae</taxon>
        <taxon>Marasmius</taxon>
    </lineage>
</organism>
<feature type="compositionally biased region" description="Basic residues" evidence="1">
    <location>
        <begin position="640"/>
        <end position="649"/>
    </location>
</feature>
<accession>A0ABR3ESN1</accession>
<feature type="compositionally biased region" description="Low complexity" evidence="1">
    <location>
        <begin position="630"/>
        <end position="639"/>
    </location>
</feature>
<feature type="compositionally biased region" description="Basic and acidic residues" evidence="1">
    <location>
        <begin position="698"/>
        <end position="707"/>
    </location>
</feature>
<feature type="compositionally biased region" description="Basic and acidic residues" evidence="1">
    <location>
        <begin position="574"/>
        <end position="585"/>
    </location>
</feature>
<feature type="compositionally biased region" description="Basic and acidic residues" evidence="1">
    <location>
        <begin position="658"/>
        <end position="674"/>
    </location>
</feature>
<gene>
    <name evidence="2" type="ORF">V5O48_016093</name>
</gene>